<dbReference type="RefSeq" id="WP_104558909.1">
    <property type="nucleotide sequence ID" value="NZ_CP043476.1"/>
</dbReference>
<reference evidence="2" key="1">
    <citation type="submission" date="2016-08" db="EMBL/GenBank/DDBJ databases">
        <authorList>
            <person name="Merda D."/>
            <person name="Briand M."/>
            <person name="Taghouti G."/>
            <person name="Carrere S."/>
            <person name="Gouzy J."/>
            <person name="Portier P."/>
            <person name="Jacques M.-A."/>
            <person name="Fischer-Le Saux M."/>
        </authorList>
    </citation>
    <scope>NUCLEOTIDE SEQUENCE [LARGE SCALE GENOMIC DNA]</scope>
    <source>
        <strain evidence="2">CFBP1156</strain>
    </source>
</reference>
<accession>A0A2S7ERH1</accession>
<dbReference type="Proteomes" id="UP000238261">
    <property type="component" value="Unassembled WGS sequence"/>
</dbReference>
<sequence length="204" mass="22595">MPAAGRRLLRYRMRVQALARQPDPPPLCSEAALPRRAWAGAELARRQDVVIAALGLDALPAACFEDADSDLALLEPAPLRRLLLTRALYSRLDALRHCVERAPRQWFAERLGPPLWQWLRDCTVEPTRLPLLARDAGEHAWHLDGWCRLVADGVWPWPGLARMAAASAGLDPGGAALAADGCSRDFIAQWRELAQETTVWENAA</sequence>
<name>A0A2S7ERH1_9XANT</name>
<keyword evidence="2" id="KW-1185">Reference proteome</keyword>
<protein>
    <submittedName>
        <fullName evidence="1">Transcriptional regulator</fullName>
    </submittedName>
</protein>
<dbReference type="OrthoDB" id="6007188at2"/>
<gene>
    <name evidence="1" type="ORF">XhyaCFBP1156_17950</name>
</gene>
<organism evidence="1 2">
    <name type="scientific">Xanthomonas hyacinthi</name>
    <dbReference type="NCBI Taxonomy" id="56455"/>
    <lineage>
        <taxon>Bacteria</taxon>
        <taxon>Pseudomonadati</taxon>
        <taxon>Pseudomonadota</taxon>
        <taxon>Gammaproteobacteria</taxon>
        <taxon>Lysobacterales</taxon>
        <taxon>Lysobacteraceae</taxon>
        <taxon>Xanthomonas</taxon>
    </lineage>
</organism>
<evidence type="ECO:0000313" key="2">
    <source>
        <dbReference type="Proteomes" id="UP000238261"/>
    </source>
</evidence>
<dbReference type="AlphaFoldDB" id="A0A2S7ERH1"/>
<dbReference type="EMBL" id="MDEG01000024">
    <property type="protein sequence ID" value="PPU95700.1"/>
    <property type="molecule type" value="Genomic_DNA"/>
</dbReference>
<comment type="caution">
    <text evidence="1">The sequence shown here is derived from an EMBL/GenBank/DDBJ whole genome shotgun (WGS) entry which is preliminary data.</text>
</comment>
<evidence type="ECO:0000313" key="1">
    <source>
        <dbReference type="EMBL" id="PPU95700.1"/>
    </source>
</evidence>
<proteinExistence type="predicted"/>
<dbReference type="Pfam" id="PF09502">
    <property type="entry name" value="HrpB4"/>
    <property type="match status" value="1"/>
</dbReference>
<dbReference type="InterPro" id="IPR013393">
    <property type="entry name" value="T3SS_HrpB4"/>
</dbReference>